<keyword evidence="1" id="KW-0145">Chemotaxis</keyword>
<dbReference type="HOGENOM" id="CLU_2381503_0_0_9"/>
<dbReference type="AlphaFoldDB" id="A4J4K3"/>
<proteinExistence type="predicted"/>
<dbReference type="KEGG" id="drm:Dred_1476"/>
<dbReference type="Proteomes" id="UP000001556">
    <property type="component" value="Chromosome"/>
</dbReference>
<dbReference type="STRING" id="349161.Dred_1476"/>
<evidence type="ECO:0000313" key="3">
    <source>
        <dbReference type="EMBL" id="ABO50006.1"/>
    </source>
</evidence>
<sequence length="94" mass="9931">MFCLDAYGMTENTAKNIASVMMCGMSVEVFDEMANMVTANAAISLEGLGQEMDISPPTLIVGKNVVTRISSVKTLAAEISTEVGVIEVNIGLEI</sequence>
<dbReference type="OrthoDB" id="9788100at2"/>
<keyword evidence="4" id="KW-1185">Reference proteome</keyword>
<gene>
    <name evidence="3" type="ordered locus">Dred_1476</name>
</gene>
<reference evidence="3 4" key="1">
    <citation type="submission" date="2007-03" db="EMBL/GenBank/DDBJ databases">
        <title>Complete sequence of Desulfotomaculum reducens MI-1.</title>
        <authorList>
            <consortium name="US DOE Joint Genome Institute"/>
            <person name="Copeland A."/>
            <person name="Lucas S."/>
            <person name="Lapidus A."/>
            <person name="Barry K."/>
            <person name="Detter J.C."/>
            <person name="Glavina del Rio T."/>
            <person name="Hammon N."/>
            <person name="Israni S."/>
            <person name="Dalin E."/>
            <person name="Tice H."/>
            <person name="Pitluck S."/>
            <person name="Sims D."/>
            <person name="Brettin T."/>
            <person name="Bruce D."/>
            <person name="Han C."/>
            <person name="Tapia R."/>
            <person name="Schmutz J."/>
            <person name="Larimer F."/>
            <person name="Land M."/>
            <person name="Hauser L."/>
            <person name="Kyrpides N."/>
            <person name="Kim E."/>
            <person name="Tebo B.M."/>
            <person name="Richardson P."/>
        </authorList>
    </citation>
    <scope>NUCLEOTIDE SEQUENCE [LARGE SCALE GENOMIC DNA]</scope>
    <source>
        <strain evidence="3 4">MI-1</strain>
    </source>
</reference>
<dbReference type="CDD" id="cd17906">
    <property type="entry name" value="CheX"/>
    <property type="match status" value="1"/>
</dbReference>
<name>A4J4K3_DESRM</name>
<feature type="domain" description="Chemotaxis phosphatase CheX-like" evidence="2">
    <location>
        <begin position="9"/>
        <end position="73"/>
    </location>
</feature>
<evidence type="ECO:0000259" key="2">
    <source>
        <dbReference type="Pfam" id="PF13690"/>
    </source>
</evidence>
<dbReference type="SUPFAM" id="SSF103039">
    <property type="entry name" value="CheC-like"/>
    <property type="match status" value="1"/>
</dbReference>
<accession>A4J4K3</accession>
<dbReference type="eggNOG" id="COG1406">
    <property type="taxonomic scope" value="Bacteria"/>
</dbReference>
<protein>
    <submittedName>
        <fullName evidence="3">CheX protein (Uncharacterized ORF in chemotaxis operon)</fullName>
    </submittedName>
</protein>
<dbReference type="Gene3D" id="3.40.1550.10">
    <property type="entry name" value="CheC-like"/>
    <property type="match status" value="1"/>
</dbReference>
<dbReference type="Pfam" id="PF13690">
    <property type="entry name" value="CheX"/>
    <property type="match status" value="1"/>
</dbReference>
<evidence type="ECO:0000256" key="1">
    <source>
        <dbReference type="ARBA" id="ARBA00022500"/>
    </source>
</evidence>
<dbReference type="InterPro" id="IPR028051">
    <property type="entry name" value="CheX-like_dom"/>
</dbReference>
<organism evidence="3 4">
    <name type="scientific">Desulforamulus reducens (strain ATCC BAA-1160 / DSM 100696 / MI-1)</name>
    <name type="common">Desulfotomaculum reducens</name>
    <dbReference type="NCBI Taxonomy" id="349161"/>
    <lineage>
        <taxon>Bacteria</taxon>
        <taxon>Bacillati</taxon>
        <taxon>Bacillota</taxon>
        <taxon>Clostridia</taxon>
        <taxon>Eubacteriales</taxon>
        <taxon>Peptococcaceae</taxon>
        <taxon>Desulforamulus</taxon>
    </lineage>
</organism>
<evidence type="ECO:0000313" key="4">
    <source>
        <dbReference type="Proteomes" id="UP000001556"/>
    </source>
</evidence>
<dbReference type="InterPro" id="IPR028976">
    <property type="entry name" value="CheC-like_sf"/>
</dbReference>
<dbReference type="EMBL" id="CP000612">
    <property type="protein sequence ID" value="ABO50006.1"/>
    <property type="molecule type" value="Genomic_DNA"/>
</dbReference>
<dbReference type="GO" id="GO:0006935">
    <property type="term" value="P:chemotaxis"/>
    <property type="evidence" value="ECO:0007669"/>
    <property type="project" value="UniProtKB-KW"/>
</dbReference>